<accession>A0ABW4CD39</accession>
<name>A0ABW4CD39_9LACO</name>
<dbReference type="EMBL" id="JBHTOC010000001">
    <property type="protein sequence ID" value="MFD1428692.1"/>
    <property type="molecule type" value="Genomic_DNA"/>
</dbReference>
<organism evidence="1 2">
    <name type="scientific">Lacticaseibacillus mingshuiensis</name>
    <dbReference type="NCBI Taxonomy" id="2799574"/>
    <lineage>
        <taxon>Bacteria</taxon>
        <taxon>Bacillati</taxon>
        <taxon>Bacillota</taxon>
        <taxon>Bacilli</taxon>
        <taxon>Lactobacillales</taxon>
        <taxon>Lactobacillaceae</taxon>
        <taxon>Lacticaseibacillus</taxon>
    </lineage>
</organism>
<comment type="caution">
    <text evidence="1">The sequence shown here is derived from an EMBL/GenBank/DDBJ whole genome shotgun (WGS) entry which is preliminary data.</text>
</comment>
<sequence length="63" mass="7513">MFELKNKLEDLKLSGQDTLVYLHWTPEQWLDSDFYDLLELQTAKKPEDREQDPEQMLKGMGLI</sequence>
<protein>
    <submittedName>
        <fullName evidence="1">Uncharacterized protein</fullName>
    </submittedName>
</protein>
<evidence type="ECO:0000313" key="1">
    <source>
        <dbReference type="EMBL" id="MFD1428692.1"/>
    </source>
</evidence>
<gene>
    <name evidence="1" type="ORF">ACFQ4P_00335</name>
</gene>
<keyword evidence="2" id="KW-1185">Reference proteome</keyword>
<evidence type="ECO:0000313" key="2">
    <source>
        <dbReference type="Proteomes" id="UP001597196"/>
    </source>
</evidence>
<dbReference type="RefSeq" id="WP_203625621.1">
    <property type="nucleotide sequence ID" value="NZ_BOLQ01000001.1"/>
</dbReference>
<dbReference type="Proteomes" id="UP001597196">
    <property type="component" value="Unassembled WGS sequence"/>
</dbReference>
<reference evidence="2" key="1">
    <citation type="journal article" date="2019" name="Int. J. Syst. Evol. Microbiol.">
        <title>The Global Catalogue of Microorganisms (GCM) 10K type strain sequencing project: providing services to taxonomists for standard genome sequencing and annotation.</title>
        <authorList>
            <consortium name="The Broad Institute Genomics Platform"/>
            <consortium name="The Broad Institute Genome Sequencing Center for Infectious Disease"/>
            <person name="Wu L."/>
            <person name="Ma J."/>
        </authorList>
    </citation>
    <scope>NUCLEOTIDE SEQUENCE [LARGE SCALE GENOMIC DNA]</scope>
    <source>
        <strain evidence="2">CCM 8980</strain>
    </source>
</reference>
<proteinExistence type="predicted"/>